<reference evidence="1 2" key="1">
    <citation type="submission" date="2020-05" db="EMBL/GenBank/DDBJ databases">
        <title>Vigna angularis (adzuki bean) Var. LongXiaoDou No. 4 denovo assembly.</title>
        <authorList>
            <person name="Xiang H."/>
        </authorList>
    </citation>
    <scope>NUCLEOTIDE SEQUENCE [LARGE SCALE GENOMIC DNA]</scope>
    <source>
        <tissue evidence="1">Leaf</tissue>
    </source>
</reference>
<dbReference type="EMBL" id="JABFOF010000001">
    <property type="protein sequence ID" value="KAG2409519.1"/>
    <property type="molecule type" value="Genomic_DNA"/>
</dbReference>
<sequence>MDGYLIRRVSTCVKYGVDVKLAAFCRSDYADSGAREFYDAFDLYDRNKNGLILGGRLVVDCASGRGDEHKHELRVRGFERGLELE</sequence>
<organism evidence="1 2">
    <name type="scientific">Phaseolus angularis</name>
    <name type="common">Azuki bean</name>
    <name type="synonym">Vigna angularis</name>
    <dbReference type="NCBI Taxonomy" id="3914"/>
    <lineage>
        <taxon>Eukaryota</taxon>
        <taxon>Viridiplantae</taxon>
        <taxon>Streptophyta</taxon>
        <taxon>Embryophyta</taxon>
        <taxon>Tracheophyta</taxon>
        <taxon>Spermatophyta</taxon>
        <taxon>Magnoliopsida</taxon>
        <taxon>eudicotyledons</taxon>
        <taxon>Gunneridae</taxon>
        <taxon>Pentapetalae</taxon>
        <taxon>rosids</taxon>
        <taxon>fabids</taxon>
        <taxon>Fabales</taxon>
        <taxon>Fabaceae</taxon>
        <taxon>Papilionoideae</taxon>
        <taxon>50 kb inversion clade</taxon>
        <taxon>NPAAA clade</taxon>
        <taxon>indigoferoid/millettioid clade</taxon>
        <taxon>Phaseoleae</taxon>
        <taxon>Vigna</taxon>
    </lineage>
</organism>
<accession>A0A8T0LBJ4</accession>
<evidence type="ECO:0000313" key="2">
    <source>
        <dbReference type="Proteomes" id="UP000743370"/>
    </source>
</evidence>
<name>A0A8T0LBJ4_PHAAN</name>
<evidence type="ECO:0000313" key="1">
    <source>
        <dbReference type="EMBL" id="KAG2409519.1"/>
    </source>
</evidence>
<protein>
    <submittedName>
        <fullName evidence="1">Uncharacterized protein</fullName>
    </submittedName>
</protein>
<dbReference type="Proteomes" id="UP000743370">
    <property type="component" value="Unassembled WGS sequence"/>
</dbReference>
<dbReference type="AlphaFoldDB" id="A0A8T0LBJ4"/>
<gene>
    <name evidence="1" type="ORF">HKW66_Vig0001840</name>
</gene>
<proteinExistence type="predicted"/>
<comment type="caution">
    <text evidence="1">The sequence shown here is derived from an EMBL/GenBank/DDBJ whole genome shotgun (WGS) entry which is preliminary data.</text>
</comment>